<dbReference type="PANTHER" id="PTHR33525:SF4">
    <property type="entry name" value="CYCLIC DI-GMP PHOSPHODIESTERASE CDGJ"/>
    <property type="match status" value="1"/>
</dbReference>
<sequence>MAVQSPFFLARQPIVEEDGKTIVMYEVFLRSKKSPDKFPREIPPYKAAFIVIDLLASIGYNKVAGNKKIMLNLSIQNVVNKSYLETLVPEKTVLNLQKPYTEITKKQWEYINSALQNLKKEGFEFAFDVDLIFDKDIRLLAIKYADYIVAQIKDLDKTKDPFLIKKQCIATRIEDQKMFLLAKRNHCDLFEGYFFGKPEPIYAEISIAALTTTIIKTLSAIERHADLKEIEELIKSDPGLVTKLLKFVNSSYFYLPLEIKSIRQALAYLGINNLKKYLLVLMVLELAEALRVPIETYKKMLLAAVLSEKLADVIKVNRDVAFLGGLFFSSDIVFNIEPVKIAVDLKLHHEILEGYLEDNPNLHCLFYLSKVLAFDLEKDEKFKKCLNNLGLDEESLNPYLKEAEEIVEKLLI</sequence>
<evidence type="ECO:0000313" key="3">
    <source>
        <dbReference type="Proteomes" id="UP000606463"/>
    </source>
</evidence>
<feature type="domain" description="HDOD" evidence="1">
    <location>
        <begin position="207"/>
        <end position="395"/>
    </location>
</feature>
<dbReference type="Proteomes" id="UP000606463">
    <property type="component" value="Unassembled WGS sequence"/>
</dbReference>
<dbReference type="PIRSF" id="PIRSF003180">
    <property type="entry name" value="DiGMPpdiest_YuxH"/>
    <property type="match status" value="1"/>
</dbReference>
<dbReference type="SUPFAM" id="SSF109604">
    <property type="entry name" value="HD-domain/PDEase-like"/>
    <property type="match status" value="1"/>
</dbReference>
<dbReference type="PANTHER" id="PTHR33525">
    <property type="match status" value="1"/>
</dbReference>
<accession>A0A9D0YN39</accession>
<dbReference type="SUPFAM" id="SSF141868">
    <property type="entry name" value="EAL domain-like"/>
    <property type="match status" value="1"/>
</dbReference>
<dbReference type="InterPro" id="IPR035919">
    <property type="entry name" value="EAL_sf"/>
</dbReference>
<evidence type="ECO:0000259" key="1">
    <source>
        <dbReference type="PROSITE" id="PS51833"/>
    </source>
</evidence>
<dbReference type="EMBL" id="DQVE01000002">
    <property type="protein sequence ID" value="HIP97806.1"/>
    <property type="molecule type" value="Genomic_DNA"/>
</dbReference>
<name>A0A9D0YN39_AQUAO</name>
<proteinExistence type="predicted"/>
<dbReference type="PROSITE" id="PS51833">
    <property type="entry name" value="HDOD"/>
    <property type="match status" value="1"/>
</dbReference>
<gene>
    <name evidence="2" type="ORF">EYH37_00330</name>
</gene>
<evidence type="ECO:0000313" key="2">
    <source>
        <dbReference type="EMBL" id="HIP97806.1"/>
    </source>
</evidence>
<comment type="caution">
    <text evidence="2">The sequence shown here is derived from an EMBL/GenBank/DDBJ whole genome shotgun (WGS) entry which is preliminary data.</text>
</comment>
<organism evidence="2 3">
    <name type="scientific">Aquifex aeolicus</name>
    <dbReference type="NCBI Taxonomy" id="63363"/>
    <lineage>
        <taxon>Bacteria</taxon>
        <taxon>Pseudomonadati</taxon>
        <taxon>Aquificota</taxon>
        <taxon>Aquificia</taxon>
        <taxon>Aquificales</taxon>
        <taxon>Aquificaceae</taxon>
        <taxon>Aquifex</taxon>
    </lineage>
</organism>
<dbReference type="Pfam" id="PF08668">
    <property type="entry name" value="HDOD"/>
    <property type="match status" value="1"/>
</dbReference>
<protein>
    <submittedName>
        <fullName evidence="2">HDOD domain-containing protein</fullName>
    </submittedName>
</protein>
<dbReference type="InterPro" id="IPR013976">
    <property type="entry name" value="HDOD"/>
</dbReference>
<reference evidence="2" key="1">
    <citation type="journal article" date="2020" name="ISME J.">
        <title>Gammaproteobacteria mediating utilization of methyl-, sulfur- and petroleum organic compounds in deep ocean hydrothermal plumes.</title>
        <authorList>
            <person name="Zhou Z."/>
            <person name="Liu Y."/>
            <person name="Pan J."/>
            <person name="Cron B.R."/>
            <person name="Toner B.M."/>
            <person name="Anantharaman K."/>
            <person name="Breier J.A."/>
            <person name="Dick G.J."/>
            <person name="Li M."/>
        </authorList>
    </citation>
    <scope>NUCLEOTIDE SEQUENCE</scope>
    <source>
        <strain evidence="2">SZUA-1501</strain>
    </source>
</reference>
<dbReference type="AlphaFoldDB" id="A0A9D0YN39"/>
<dbReference type="InterPro" id="IPR052340">
    <property type="entry name" value="RNase_Y/CdgJ"/>
</dbReference>
<dbReference type="InterPro" id="IPR014408">
    <property type="entry name" value="dGMP_Pdiesterase_EAL/HD-GYP"/>
</dbReference>
<dbReference type="Gene3D" id="1.10.3210.10">
    <property type="entry name" value="Hypothetical protein af1432"/>
    <property type="match status" value="1"/>
</dbReference>